<dbReference type="Proteomes" id="UP000246635">
    <property type="component" value="Unassembled WGS sequence"/>
</dbReference>
<dbReference type="AlphaFoldDB" id="A0A2V2Z9D1"/>
<name>A0A2V2Z9D1_9BACL</name>
<protein>
    <submittedName>
        <fullName evidence="1">Uncharacterized protein</fullName>
    </submittedName>
</protein>
<evidence type="ECO:0000313" key="1">
    <source>
        <dbReference type="EMBL" id="PWW08721.1"/>
    </source>
</evidence>
<proteinExistence type="predicted"/>
<evidence type="ECO:0000313" key="2">
    <source>
        <dbReference type="Proteomes" id="UP000246635"/>
    </source>
</evidence>
<comment type="caution">
    <text evidence="1">The sequence shown here is derived from an EMBL/GenBank/DDBJ whole genome shotgun (WGS) entry which is preliminary data.</text>
</comment>
<accession>A0A2V2Z9D1</accession>
<organism evidence="1 2">
    <name type="scientific">Paenibacillus cellulosilyticus</name>
    <dbReference type="NCBI Taxonomy" id="375489"/>
    <lineage>
        <taxon>Bacteria</taxon>
        <taxon>Bacillati</taxon>
        <taxon>Bacillota</taxon>
        <taxon>Bacilli</taxon>
        <taxon>Bacillales</taxon>
        <taxon>Paenibacillaceae</taxon>
        <taxon>Paenibacillus</taxon>
    </lineage>
</organism>
<reference evidence="1 2" key="1">
    <citation type="submission" date="2018-05" db="EMBL/GenBank/DDBJ databases">
        <title>Genomic Encyclopedia of Type Strains, Phase III (KMG-III): the genomes of soil and plant-associated and newly described type strains.</title>
        <authorList>
            <person name="Whitman W."/>
        </authorList>
    </citation>
    <scope>NUCLEOTIDE SEQUENCE [LARGE SCALE GENOMIC DNA]</scope>
    <source>
        <strain evidence="1 2">CECT 5696</strain>
    </source>
</reference>
<dbReference type="EMBL" id="QGTQ01000001">
    <property type="protein sequence ID" value="PWW08721.1"/>
    <property type="molecule type" value="Genomic_DNA"/>
</dbReference>
<sequence length="118" mass="12561">MTNPKLFATGQHPEDANIFLNQAQGYYDRTAARGARVTLLAGSILEKPDPDGWIFRDLETLANQGSLQRIGSQYKVVSPITGSTSGTAAAVLGAGFRPAGYEEWKFGTGLSIAEAGEK</sequence>
<gene>
    <name evidence="1" type="ORF">DFQ01_101447</name>
</gene>
<dbReference type="OrthoDB" id="2679532at2"/>
<dbReference type="RefSeq" id="WP_110042234.1">
    <property type="nucleotide sequence ID" value="NZ_CP054613.1"/>
</dbReference>
<keyword evidence="2" id="KW-1185">Reference proteome</keyword>